<evidence type="ECO:0000313" key="3">
    <source>
        <dbReference type="Proteomes" id="UP000814243"/>
    </source>
</evidence>
<organism evidence="2 3">
    <name type="scientific">Spodoptera exigua</name>
    <name type="common">Beet armyworm</name>
    <name type="synonym">Noctua fulgens</name>
    <dbReference type="NCBI Taxonomy" id="7107"/>
    <lineage>
        <taxon>Eukaryota</taxon>
        <taxon>Metazoa</taxon>
        <taxon>Ecdysozoa</taxon>
        <taxon>Arthropoda</taxon>
        <taxon>Hexapoda</taxon>
        <taxon>Insecta</taxon>
        <taxon>Pterygota</taxon>
        <taxon>Neoptera</taxon>
        <taxon>Endopterygota</taxon>
        <taxon>Lepidoptera</taxon>
        <taxon>Glossata</taxon>
        <taxon>Ditrysia</taxon>
        <taxon>Noctuoidea</taxon>
        <taxon>Noctuidae</taxon>
        <taxon>Amphipyrinae</taxon>
        <taxon>Spodoptera</taxon>
    </lineage>
</organism>
<dbReference type="Proteomes" id="UP000814243">
    <property type="component" value="Unassembled WGS sequence"/>
</dbReference>
<protein>
    <recommendedName>
        <fullName evidence="1">Mutator-like transposase domain-containing protein</fullName>
    </recommendedName>
</protein>
<proteinExistence type="predicted"/>
<name>A0A922M3I2_SPOEX</name>
<reference evidence="2" key="1">
    <citation type="journal article" date="2021" name="G3 (Bethesda)">
        <title>Genome and transcriptome analysis of the beet armyworm Spodoptera exigua reveals targets for pest control. .</title>
        <authorList>
            <person name="Simon S."/>
            <person name="Breeschoten T."/>
            <person name="Jansen H.J."/>
            <person name="Dirks R.P."/>
            <person name="Schranz M.E."/>
            <person name="Ros V.I.D."/>
        </authorList>
    </citation>
    <scope>NUCLEOTIDE SEQUENCE</scope>
    <source>
        <strain evidence="2">TB_SE_WUR_2020</strain>
    </source>
</reference>
<dbReference type="EMBL" id="JACEFF010000854">
    <property type="protein sequence ID" value="KAH9629667.1"/>
    <property type="molecule type" value="Genomic_DNA"/>
</dbReference>
<evidence type="ECO:0000259" key="1">
    <source>
        <dbReference type="Pfam" id="PF20700"/>
    </source>
</evidence>
<dbReference type="AlphaFoldDB" id="A0A922M3I2"/>
<comment type="caution">
    <text evidence="2">The sequence shown here is derived from an EMBL/GenBank/DDBJ whole genome shotgun (WGS) entry which is preliminary data.</text>
</comment>
<evidence type="ECO:0000313" key="2">
    <source>
        <dbReference type="EMBL" id="KAH9629667.1"/>
    </source>
</evidence>
<dbReference type="InterPro" id="IPR049012">
    <property type="entry name" value="Mutator_transp_dom"/>
</dbReference>
<sequence>MTFHGCRKTRDDEDNSMIVVAKNQEDKLQRTTRKDKDDSIIVETENQEEDDYYNVEPEKQEDQFQTVTGRRVIDINYLFSQLQEKARHNNLFDCKLGNFQLIREKSLISVFKFECNICKQLSFINSEKTESKVNVNIAATTGMVATGIGYSQFEQLFSAMNIPVFSTNYYNQLQDKVYE</sequence>
<accession>A0A922M3I2</accession>
<gene>
    <name evidence="2" type="ORF">HF086_009003</name>
</gene>
<feature type="domain" description="Mutator-like transposase" evidence="1">
    <location>
        <begin position="69"/>
        <end position="177"/>
    </location>
</feature>
<dbReference type="Pfam" id="PF20700">
    <property type="entry name" value="Mutator"/>
    <property type="match status" value="1"/>
</dbReference>